<sequence>MYEMKLMGTYGLRNKRELWKTATMVRYYRHRARSLLATPPEIREKEEKALLNRLIKLGLLKEGARLDDVLNLKIEDLLERRLQTIVYKKGLAKTLHEARQLIVHGHIAIGGRRVRSPGRIVTVDEEPLVDYYPFSPLKQRISQEAQA</sequence>
<dbReference type="eggNOG" id="arCOG04239">
    <property type="taxonomic scope" value="Archaea"/>
</dbReference>
<evidence type="ECO:0000256" key="5">
    <source>
        <dbReference type="ARBA" id="ARBA00023274"/>
    </source>
</evidence>
<evidence type="ECO:0000313" key="11">
    <source>
        <dbReference type="Proteomes" id="UP000006903"/>
    </source>
</evidence>
<dbReference type="PROSITE" id="PS00632">
    <property type="entry name" value="RIBOSOMAL_S4"/>
    <property type="match status" value="1"/>
</dbReference>
<evidence type="ECO:0000256" key="2">
    <source>
        <dbReference type="ARBA" id="ARBA00022730"/>
    </source>
</evidence>
<dbReference type="SMART" id="SM01390">
    <property type="entry name" value="Ribosomal_S4"/>
    <property type="match status" value="1"/>
</dbReference>
<dbReference type="KEGG" id="dka:DKAM_1365"/>
<evidence type="ECO:0000259" key="9">
    <source>
        <dbReference type="SMART" id="SM01390"/>
    </source>
</evidence>
<dbReference type="PROSITE" id="PS50889">
    <property type="entry name" value="S4"/>
    <property type="match status" value="1"/>
</dbReference>
<dbReference type="SUPFAM" id="SSF55174">
    <property type="entry name" value="Alpha-L RNA-binding motif"/>
    <property type="match status" value="1"/>
</dbReference>
<dbReference type="PANTHER" id="PTHR11831:SF5">
    <property type="entry name" value="40S RIBOSOMAL PROTEIN S9"/>
    <property type="match status" value="1"/>
</dbReference>
<gene>
    <name evidence="10" type="ordered locus">DKAM_1365</name>
</gene>
<evidence type="ECO:0000256" key="1">
    <source>
        <dbReference type="ARBA" id="ARBA00007465"/>
    </source>
</evidence>
<feature type="domain" description="Small ribosomal subunit protein uS4 N-terminal" evidence="9">
    <location>
        <begin position="1"/>
        <end position="79"/>
    </location>
</feature>
<keyword evidence="2 6" id="KW-0699">rRNA-binding</keyword>
<evidence type="ECO:0000256" key="7">
    <source>
        <dbReference type="RuleBase" id="RU003699"/>
    </source>
</evidence>
<dbReference type="HOGENOM" id="CLU_089738_1_1_2"/>
<comment type="similarity">
    <text evidence="1 7">Belongs to the universal ribosomal protein uS4 family.</text>
</comment>
<evidence type="ECO:0000256" key="6">
    <source>
        <dbReference type="PROSITE-ProRule" id="PRU00182"/>
    </source>
</evidence>
<dbReference type="GO" id="GO:0015935">
    <property type="term" value="C:small ribosomal subunit"/>
    <property type="evidence" value="ECO:0007669"/>
    <property type="project" value="InterPro"/>
</dbReference>
<dbReference type="Proteomes" id="UP000006903">
    <property type="component" value="Chromosome"/>
</dbReference>
<keyword evidence="3 6" id="KW-0694">RNA-binding</keyword>
<dbReference type="InterPro" id="IPR001912">
    <property type="entry name" value="Ribosomal_uS4_N"/>
</dbReference>
<dbReference type="SMART" id="SM00363">
    <property type="entry name" value="S4"/>
    <property type="match status" value="1"/>
</dbReference>
<dbReference type="Gene3D" id="3.10.290.10">
    <property type="entry name" value="RNA-binding S4 domain"/>
    <property type="match status" value="1"/>
</dbReference>
<proteinExistence type="inferred from homology"/>
<dbReference type="EMBL" id="CP001140">
    <property type="protein sequence ID" value="ACL11691.1"/>
    <property type="molecule type" value="Genomic_DNA"/>
</dbReference>
<dbReference type="CDD" id="cd00165">
    <property type="entry name" value="S4"/>
    <property type="match status" value="1"/>
</dbReference>
<evidence type="ECO:0000256" key="3">
    <source>
        <dbReference type="ARBA" id="ARBA00022884"/>
    </source>
</evidence>
<dbReference type="GO" id="GO:0019843">
    <property type="term" value="F:rRNA binding"/>
    <property type="evidence" value="ECO:0007669"/>
    <property type="project" value="UniProtKB-KW"/>
</dbReference>
<dbReference type="Pfam" id="PF00163">
    <property type="entry name" value="Ribosomal_S4"/>
    <property type="match status" value="1"/>
</dbReference>
<dbReference type="InterPro" id="IPR002942">
    <property type="entry name" value="S4_RNA-bd"/>
</dbReference>
<keyword evidence="4 7" id="KW-0689">Ribosomal protein</keyword>
<reference evidence="10 11" key="1">
    <citation type="journal article" date="2009" name="J. Bacteriol.">
        <title>Complete genome sequence of the anaerobic, protein-degrading hyperthermophilic crenarchaeon Desulfurococcus kamchatkensis.</title>
        <authorList>
            <person name="Ravin N.V."/>
            <person name="Mardanov A.V."/>
            <person name="Beletsky A.V."/>
            <person name="Kublanov I.V."/>
            <person name="Kolganova T.V."/>
            <person name="Lebedinsky A.V."/>
            <person name="Chernyh N.A."/>
            <person name="Bonch-Osmolovskaya E.A."/>
            <person name="Skryabin K.G."/>
        </authorList>
    </citation>
    <scope>NUCLEOTIDE SEQUENCE [LARGE SCALE GENOMIC DNA]</scope>
    <source>
        <strain evidence="11">DSM 18924 / JCM 16383 / VKM B-2413 / 1221n</strain>
    </source>
</reference>
<evidence type="ECO:0000313" key="10">
    <source>
        <dbReference type="EMBL" id="ACL11691.1"/>
    </source>
</evidence>
<dbReference type="InterPro" id="IPR005710">
    <property type="entry name" value="Ribosomal_uS4_euk/arc"/>
</dbReference>
<dbReference type="InterPro" id="IPR018079">
    <property type="entry name" value="Ribosomal_uS4_CS"/>
</dbReference>
<dbReference type="InterPro" id="IPR022801">
    <property type="entry name" value="Ribosomal_uS4"/>
</dbReference>
<name>B8D6G0_DESA1</name>
<keyword evidence="5 7" id="KW-0687">Ribonucleoprotein</keyword>
<dbReference type="GO" id="GO:0003735">
    <property type="term" value="F:structural constituent of ribosome"/>
    <property type="evidence" value="ECO:0007669"/>
    <property type="project" value="InterPro"/>
</dbReference>
<accession>B8D6G0</accession>
<evidence type="ECO:0000259" key="8">
    <source>
        <dbReference type="SMART" id="SM00363"/>
    </source>
</evidence>
<dbReference type="GO" id="GO:0006412">
    <property type="term" value="P:translation"/>
    <property type="evidence" value="ECO:0007669"/>
    <property type="project" value="InterPro"/>
</dbReference>
<organism evidence="10 11">
    <name type="scientific">Desulfurococcus amylolyticus (strain DSM 18924 / JCM 16383 / VKM B-2413 / 1221n)</name>
    <name type="common">Desulfurococcus kamchatkensis</name>
    <dbReference type="NCBI Taxonomy" id="490899"/>
    <lineage>
        <taxon>Archaea</taxon>
        <taxon>Thermoproteota</taxon>
        <taxon>Thermoprotei</taxon>
        <taxon>Desulfurococcales</taxon>
        <taxon>Desulfurococcaceae</taxon>
        <taxon>Desulfurococcus</taxon>
    </lineage>
</organism>
<dbReference type="NCBIfam" id="NF003139">
    <property type="entry name" value="PRK04051.1"/>
    <property type="match status" value="1"/>
</dbReference>
<protein>
    <submittedName>
        <fullName evidence="10">30S ribosomal protein S4P</fullName>
    </submittedName>
</protein>
<dbReference type="Pfam" id="PF01479">
    <property type="entry name" value="S4"/>
    <property type="match status" value="1"/>
</dbReference>
<dbReference type="PANTHER" id="PTHR11831">
    <property type="entry name" value="30S 40S RIBOSOMAL PROTEIN"/>
    <property type="match status" value="1"/>
</dbReference>
<dbReference type="InterPro" id="IPR036986">
    <property type="entry name" value="S4_RNA-bd_sf"/>
</dbReference>
<evidence type="ECO:0000256" key="4">
    <source>
        <dbReference type="ARBA" id="ARBA00022980"/>
    </source>
</evidence>
<dbReference type="AlphaFoldDB" id="B8D6G0"/>
<dbReference type="NCBIfam" id="TIGR01018">
    <property type="entry name" value="uS4_arch"/>
    <property type="match status" value="1"/>
</dbReference>
<feature type="domain" description="RNA-binding S4" evidence="8">
    <location>
        <begin position="80"/>
        <end position="133"/>
    </location>
</feature>
<dbReference type="GO" id="GO:0042274">
    <property type="term" value="P:ribosomal small subunit biogenesis"/>
    <property type="evidence" value="ECO:0007669"/>
    <property type="project" value="TreeGrafter"/>
</dbReference>
<dbReference type="STRING" id="490899.DKAM_1365"/>